<keyword evidence="3" id="KW-1185">Reference proteome</keyword>
<name>A0A512DZ35_9PROT</name>
<accession>A0A512DZ35</accession>
<dbReference type="Proteomes" id="UP000321523">
    <property type="component" value="Unassembled WGS sequence"/>
</dbReference>
<feature type="transmembrane region" description="Helical" evidence="1">
    <location>
        <begin position="45"/>
        <end position="65"/>
    </location>
</feature>
<dbReference type="EMBL" id="BJYZ01000031">
    <property type="protein sequence ID" value="GEO41744.1"/>
    <property type="molecule type" value="Genomic_DNA"/>
</dbReference>
<dbReference type="AlphaFoldDB" id="A0A512DZ35"/>
<evidence type="ECO:0000313" key="2">
    <source>
        <dbReference type="EMBL" id="GEO41744.1"/>
    </source>
</evidence>
<proteinExistence type="predicted"/>
<gene>
    <name evidence="2" type="ORF">SAE02_58920</name>
</gene>
<keyword evidence="1" id="KW-0472">Membrane</keyword>
<sequence length="67" mass="7582">MTGSIEVDYQPQPIFTKHIEQPTFEYTSNRLRNRDVDNYALKMGLLIRVGAVALFMAVASVAYLFGL</sequence>
<reference evidence="2 3" key="1">
    <citation type="submission" date="2019-07" db="EMBL/GenBank/DDBJ databases">
        <title>Whole genome shotgun sequence of Skermanella aerolata NBRC 106429.</title>
        <authorList>
            <person name="Hosoyama A."/>
            <person name="Uohara A."/>
            <person name="Ohji S."/>
            <person name="Ichikawa N."/>
        </authorList>
    </citation>
    <scope>NUCLEOTIDE SEQUENCE [LARGE SCALE GENOMIC DNA]</scope>
    <source>
        <strain evidence="2 3">NBRC 106429</strain>
    </source>
</reference>
<keyword evidence="1" id="KW-0812">Transmembrane</keyword>
<protein>
    <submittedName>
        <fullName evidence="2">Uncharacterized protein</fullName>
    </submittedName>
</protein>
<evidence type="ECO:0000256" key="1">
    <source>
        <dbReference type="SAM" id="Phobius"/>
    </source>
</evidence>
<keyword evidence="1" id="KW-1133">Transmembrane helix</keyword>
<comment type="caution">
    <text evidence="2">The sequence shown here is derived from an EMBL/GenBank/DDBJ whole genome shotgun (WGS) entry which is preliminary data.</text>
</comment>
<evidence type="ECO:0000313" key="3">
    <source>
        <dbReference type="Proteomes" id="UP000321523"/>
    </source>
</evidence>
<organism evidence="2 3">
    <name type="scientific">Skermanella aerolata</name>
    <dbReference type="NCBI Taxonomy" id="393310"/>
    <lineage>
        <taxon>Bacteria</taxon>
        <taxon>Pseudomonadati</taxon>
        <taxon>Pseudomonadota</taxon>
        <taxon>Alphaproteobacteria</taxon>
        <taxon>Rhodospirillales</taxon>
        <taxon>Azospirillaceae</taxon>
        <taxon>Skermanella</taxon>
    </lineage>
</organism>